<dbReference type="InterPro" id="IPR011990">
    <property type="entry name" value="TPR-like_helical_dom_sf"/>
</dbReference>
<evidence type="ECO:0000256" key="5">
    <source>
        <dbReference type="ARBA" id="ARBA00023237"/>
    </source>
</evidence>
<evidence type="ECO:0000256" key="1">
    <source>
        <dbReference type="ARBA" id="ARBA00004442"/>
    </source>
</evidence>
<gene>
    <name evidence="8" type="ORF">GCM10010992_07190</name>
</gene>
<feature type="domain" description="SusD-like N-terminal" evidence="7">
    <location>
        <begin position="24"/>
        <end position="234"/>
    </location>
</feature>
<reference evidence="9" key="1">
    <citation type="journal article" date="2019" name="Int. J. Syst. Evol. Microbiol.">
        <title>The Global Catalogue of Microorganisms (GCM) 10K type strain sequencing project: providing services to taxonomists for standard genome sequencing and annotation.</title>
        <authorList>
            <consortium name="The Broad Institute Genomics Platform"/>
            <consortium name="The Broad Institute Genome Sequencing Center for Infectious Disease"/>
            <person name="Wu L."/>
            <person name="Ma J."/>
        </authorList>
    </citation>
    <scope>NUCLEOTIDE SEQUENCE [LARGE SCALE GENOMIC DNA]</scope>
    <source>
        <strain evidence="9">CGMCC 1.7656</strain>
    </source>
</reference>
<dbReference type="Gene3D" id="1.25.40.390">
    <property type="match status" value="1"/>
</dbReference>
<dbReference type="RefSeq" id="WP_188616708.1">
    <property type="nucleotide sequence ID" value="NZ_BMLV01000001.1"/>
</dbReference>
<keyword evidence="3" id="KW-0732">Signal</keyword>
<keyword evidence="5" id="KW-0998">Cell outer membrane</keyword>
<sequence length="455" mass="50847">MKNIKYLLLGLSVVFLMNSCDKELDIDPAQSISTDKAVSTPENIQNILVGSYGLLLDSYMLGGRTQIYADLLGNNVSSSNYVNWYGTYSQLRQMNGKTITSDNSYVENTWATAYKLIFQTNTIIDNLAVVTDASDKARIEGEAKFLRAFSYYELVKLYGKTYEAGKTNTQLAVPIMLSSKVDFTKDLNVARNTVEEVYSQIIKDLTEAVSKLPTSNSYYADKNAAKALLARVYLQKGDTKNARDFANDVIENGGYSLVSDYTKAFNTNENTSEDVFALHITSQSGFNDLNLFYADDIYGGRGGDIAVRSSYTALFESADVRRSFFHFNIYDDRLTSKFINQFGNIHVVRLAEMYLIRAEANLKEGTSIGATPSDDVNLVRTRSGASTLSSVTLNDILLERRRELGFEGFLVHDIKRTKGVLGTGSWTWDSDKLVFPIPLREMQVNTKLVQNPGYN</sequence>
<dbReference type="InterPro" id="IPR012944">
    <property type="entry name" value="SusD_RagB_dom"/>
</dbReference>
<organism evidence="8 9">
    <name type="scientific">Cloacibacterium rupense</name>
    <dbReference type="NCBI Taxonomy" id="517423"/>
    <lineage>
        <taxon>Bacteria</taxon>
        <taxon>Pseudomonadati</taxon>
        <taxon>Bacteroidota</taxon>
        <taxon>Flavobacteriia</taxon>
        <taxon>Flavobacteriales</taxon>
        <taxon>Weeksellaceae</taxon>
    </lineage>
</organism>
<evidence type="ECO:0000313" key="9">
    <source>
        <dbReference type="Proteomes" id="UP000620064"/>
    </source>
</evidence>
<comment type="subcellular location">
    <subcellularLocation>
        <location evidence="1">Cell outer membrane</location>
    </subcellularLocation>
</comment>
<dbReference type="Pfam" id="PF14322">
    <property type="entry name" value="SusD-like_3"/>
    <property type="match status" value="1"/>
</dbReference>
<proteinExistence type="inferred from homology"/>
<name>A0ABQ2NG60_9FLAO</name>
<evidence type="ECO:0000259" key="7">
    <source>
        <dbReference type="Pfam" id="PF14322"/>
    </source>
</evidence>
<evidence type="ECO:0000313" key="8">
    <source>
        <dbReference type="EMBL" id="GGP02512.1"/>
    </source>
</evidence>
<accession>A0ABQ2NG60</accession>
<evidence type="ECO:0000259" key="6">
    <source>
        <dbReference type="Pfam" id="PF07980"/>
    </source>
</evidence>
<dbReference type="EMBL" id="BMLV01000001">
    <property type="protein sequence ID" value="GGP02512.1"/>
    <property type="molecule type" value="Genomic_DNA"/>
</dbReference>
<dbReference type="SUPFAM" id="SSF48452">
    <property type="entry name" value="TPR-like"/>
    <property type="match status" value="1"/>
</dbReference>
<evidence type="ECO:0000256" key="4">
    <source>
        <dbReference type="ARBA" id="ARBA00023136"/>
    </source>
</evidence>
<evidence type="ECO:0000256" key="3">
    <source>
        <dbReference type="ARBA" id="ARBA00022729"/>
    </source>
</evidence>
<dbReference type="Proteomes" id="UP000620064">
    <property type="component" value="Unassembled WGS sequence"/>
</dbReference>
<dbReference type="InterPro" id="IPR033985">
    <property type="entry name" value="SusD-like_N"/>
</dbReference>
<comment type="caution">
    <text evidence="8">The sequence shown here is derived from an EMBL/GenBank/DDBJ whole genome shotgun (WGS) entry which is preliminary data.</text>
</comment>
<comment type="similarity">
    <text evidence="2">Belongs to the SusD family.</text>
</comment>
<dbReference type="CDD" id="cd08977">
    <property type="entry name" value="SusD"/>
    <property type="match status" value="1"/>
</dbReference>
<dbReference type="Pfam" id="PF07980">
    <property type="entry name" value="SusD_RagB"/>
    <property type="match status" value="1"/>
</dbReference>
<evidence type="ECO:0000256" key="2">
    <source>
        <dbReference type="ARBA" id="ARBA00006275"/>
    </source>
</evidence>
<feature type="domain" description="RagB/SusD" evidence="6">
    <location>
        <begin position="335"/>
        <end position="422"/>
    </location>
</feature>
<keyword evidence="9" id="KW-1185">Reference proteome</keyword>
<protein>
    <submittedName>
        <fullName evidence="8">Membrane protein</fullName>
    </submittedName>
</protein>
<keyword evidence="4" id="KW-0472">Membrane</keyword>